<proteinExistence type="predicted"/>
<protein>
    <submittedName>
        <fullName evidence="1">Uncharacterized protein</fullName>
    </submittedName>
</protein>
<gene>
    <name evidence="1" type="ORF">TBIB3V08_LOCUS4552</name>
</gene>
<dbReference type="AlphaFoldDB" id="A0A7R9EVB6"/>
<accession>A0A7R9EVB6</accession>
<name>A0A7R9EVB6_9NEOP</name>
<organism evidence="1">
    <name type="scientific">Timema bartmani</name>
    <dbReference type="NCBI Taxonomy" id="61472"/>
    <lineage>
        <taxon>Eukaryota</taxon>
        <taxon>Metazoa</taxon>
        <taxon>Ecdysozoa</taxon>
        <taxon>Arthropoda</taxon>
        <taxon>Hexapoda</taxon>
        <taxon>Insecta</taxon>
        <taxon>Pterygota</taxon>
        <taxon>Neoptera</taxon>
        <taxon>Polyneoptera</taxon>
        <taxon>Phasmatodea</taxon>
        <taxon>Timematodea</taxon>
        <taxon>Timematoidea</taxon>
        <taxon>Timematidae</taxon>
        <taxon>Timema</taxon>
    </lineage>
</organism>
<sequence>MDTDILNMLAVRALSSSKLSLLIFGKTGKPDKIHNTMEFQEAPGPVQSTLLFTRAMTGDTTSVLFRKGKKLAFDLLPNDKELSSKMLILNDASATLDEVASAGELFILSLYKKENCNSLDELLCRCSGEVCSNSPSPYITMDGEENLQEEDTCPIGTPVYRGNHGHRTAGIAIAHLKEGYAVESTIRAARERKGKQRAPEWYLVRQACYLSGYTKRTIVVSCKASLLPLRVNKERHSGTFCGQVSRLEQNNEHGHFHEHVRCSVSCGQVSRIEQNNEQNNEHENFHGHVRCSFIYTSMVAWSIVELTLNLDWIAGGGEIRTPIPESSRFELESSFFKRFKNA</sequence>
<reference evidence="1" key="1">
    <citation type="submission" date="2020-11" db="EMBL/GenBank/DDBJ databases">
        <authorList>
            <person name="Tran Van P."/>
        </authorList>
    </citation>
    <scope>NUCLEOTIDE SEQUENCE</scope>
</reference>
<dbReference type="EMBL" id="OD565568">
    <property type="protein sequence ID" value="CAD7442110.1"/>
    <property type="molecule type" value="Genomic_DNA"/>
</dbReference>
<evidence type="ECO:0000313" key="1">
    <source>
        <dbReference type="EMBL" id="CAD7442110.1"/>
    </source>
</evidence>